<dbReference type="STRING" id="1379270.GEMMAAP_02150"/>
<gene>
    <name evidence="1" type="ORF">GEMMAAP_02150</name>
</gene>
<evidence type="ECO:0000313" key="2">
    <source>
        <dbReference type="Proteomes" id="UP000076404"/>
    </source>
</evidence>
<dbReference type="Proteomes" id="UP000076404">
    <property type="component" value="Chromosome"/>
</dbReference>
<reference evidence="1 2" key="2">
    <citation type="journal article" date="2016" name="Environ. Microbiol. Rep.">
        <title>Metagenomic evidence for the presence of phototrophic Gemmatimonadetes bacteria in diverse environments.</title>
        <authorList>
            <person name="Zeng Y."/>
            <person name="Baumbach J."/>
            <person name="Barbosa E.G."/>
            <person name="Azevedo V."/>
            <person name="Zhang C."/>
            <person name="Koblizek M."/>
        </authorList>
    </citation>
    <scope>NUCLEOTIDE SEQUENCE [LARGE SCALE GENOMIC DNA]</scope>
    <source>
        <strain evidence="1 2">AP64</strain>
    </source>
</reference>
<keyword evidence="2" id="KW-1185">Reference proteome</keyword>
<organism evidence="1 2">
    <name type="scientific">Gemmatimonas phototrophica</name>
    <dbReference type="NCBI Taxonomy" id="1379270"/>
    <lineage>
        <taxon>Bacteria</taxon>
        <taxon>Pseudomonadati</taxon>
        <taxon>Gemmatimonadota</taxon>
        <taxon>Gemmatimonadia</taxon>
        <taxon>Gemmatimonadales</taxon>
        <taxon>Gemmatimonadaceae</taxon>
        <taxon>Gemmatimonas</taxon>
    </lineage>
</organism>
<dbReference type="RefSeq" id="WP_026849242.1">
    <property type="nucleotide sequence ID" value="NZ_CP011454.1"/>
</dbReference>
<reference evidence="1 2" key="1">
    <citation type="journal article" date="2014" name="Proc. Natl. Acad. Sci. U.S.A.">
        <title>Functional type 2 photosynthetic reaction centers found in the rare bacterial phylum Gemmatimonadetes.</title>
        <authorList>
            <person name="Zeng Y."/>
            <person name="Feng F."/>
            <person name="Medova H."/>
            <person name="Dean J."/>
            <person name="Koblizek M."/>
        </authorList>
    </citation>
    <scope>NUCLEOTIDE SEQUENCE [LARGE SCALE GENOMIC DNA]</scope>
    <source>
        <strain evidence="1 2">AP64</strain>
    </source>
</reference>
<dbReference type="AlphaFoldDB" id="A0A143BG06"/>
<proteinExistence type="predicted"/>
<name>A0A143BG06_9BACT</name>
<dbReference type="EMBL" id="CP011454">
    <property type="protein sequence ID" value="AMW03958.1"/>
    <property type="molecule type" value="Genomic_DNA"/>
</dbReference>
<evidence type="ECO:0000313" key="1">
    <source>
        <dbReference type="EMBL" id="AMW03958.1"/>
    </source>
</evidence>
<dbReference type="eggNOG" id="ENOG50314Y4">
    <property type="taxonomic scope" value="Bacteria"/>
</dbReference>
<sequence length="163" mass="17847">MTRRWWLLSALSLVGGVGAFVGGTSALDAWVVTRFRGAQLFPDAEFTATSLATRGPRPRIETVRVGRTQDTLLAVHFSAMWAAPALGKTGKVYLAGPSGTVTARTARIVERRAFRAPRTPGASTLRPDSNWRYGWAYLAVVPHDSRQAALRFRGWLLLDLPTP</sequence>
<protein>
    <submittedName>
        <fullName evidence="1">Uncharacterized protein</fullName>
    </submittedName>
</protein>
<dbReference type="KEGG" id="gph:GEMMAAP_02150"/>
<accession>A0A143BG06</accession>
<dbReference type="OrthoDB" id="9853940at2"/>